<evidence type="ECO:0000313" key="2">
    <source>
        <dbReference type="EMBL" id="NYI43063.1"/>
    </source>
</evidence>
<keyword evidence="1" id="KW-1133">Transmembrane helix</keyword>
<reference evidence="2 3" key="1">
    <citation type="submission" date="2020-07" db="EMBL/GenBank/DDBJ databases">
        <title>Sequencing the genomes of 1000 actinobacteria strains.</title>
        <authorList>
            <person name="Klenk H.-P."/>
        </authorList>
    </citation>
    <scope>NUCLEOTIDE SEQUENCE [LARGE SCALE GENOMIC DNA]</scope>
    <source>
        <strain evidence="2 3">DSM 15131</strain>
    </source>
</reference>
<evidence type="ECO:0000256" key="1">
    <source>
        <dbReference type="SAM" id="Phobius"/>
    </source>
</evidence>
<keyword evidence="1" id="KW-0472">Membrane</keyword>
<proteinExistence type="predicted"/>
<sequence>MTEKLKTLMDRAADLDFEAVDLAAIVESGDRAVRRRQTSLVGGVAALAVVAGGVAVALGGGDTAKDPAPADGSSPAELSWVVGDTLHTPTASYDLGRKAEGFVRTRVGYAFLTEDGTVYSVVEGEVTKIGSGAAGHAPLVGDENGTTVGWVDRSGAVPVYVTVDLATGTAQRHDAHLDASMADGEPPQLAWFFAIDDGTAYWLDLRGEVATDLATGESRVIATGKDLQWIGDVSDGLRVGLVEDDGGGDLGTDLRDRDGTVVLPPVEERYFGAVSPDGRWVTTDDHVVVAVATGAEVLLDVPGPDRTWYAYEWLDADTVAVVLDAGDDTDLLTCDLPEGTCATAVAGLTHDLLLPVGGYATELLSTSAEESSATETGGAPATD</sequence>
<dbReference type="RefSeq" id="WP_179647380.1">
    <property type="nucleotide sequence ID" value="NZ_JACBZM010000001.1"/>
</dbReference>
<gene>
    <name evidence="2" type="ORF">BJ993_000143</name>
</gene>
<dbReference type="EMBL" id="JACBZM010000001">
    <property type="protein sequence ID" value="NYI43063.1"/>
    <property type="molecule type" value="Genomic_DNA"/>
</dbReference>
<organism evidence="2 3">
    <name type="scientific">Nocardioides aromaticivorans</name>
    <dbReference type="NCBI Taxonomy" id="200618"/>
    <lineage>
        <taxon>Bacteria</taxon>
        <taxon>Bacillati</taxon>
        <taxon>Actinomycetota</taxon>
        <taxon>Actinomycetes</taxon>
        <taxon>Propionibacteriales</taxon>
        <taxon>Nocardioidaceae</taxon>
        <taxon>Nocardioides</taxon>
    </lineage>
</organism>
<comment type="caution">
    <text evidence="2">The sequence shown here is derived from an EMBL/GenBank/DDBJ whole genome shotgun (WGS) entry which is preliminary data.</text>
</comment>
<name>A0A7Z0CLL7_9ACTN</name>
<keyword evidence="1" id="KW-0812">Transmembrane</keyword>
<protein>
    <submittedName>
        <fullName evidence="2">Uncharacterized protein</fullName>
    </submittedName>
</protein>
<dbReference type="AlphaFoldDB" id="A0A7Z0CLL7"/>
<accession>A0A7Z0CLL7</accession>
<evidence type="ECO:0000313" key="3">
    <source>
        <dbReference type="Proteomes" id="UP000562045"/>
    </source>
</evidence>
<dbReference type="Proteomes" id="UP000562045">
    <property type="component" value="Unassembled WGS sequence"/>
</dbReference>
<feature type="transmembrane region" description="Helical" evidence="1">
    <location>
        <begin position="40"/>
        <end position="60"/>
    </location>
</feature>